<reference evidence="2" key="1">
    <citation type="journal article" date="2017" name="Nat. Microbiol.">
        <title>Global analysis of biosynthetic gene clusters reveals vast potential of secondary metabolite production in Penicillium species.</title>
        <authorList>
            <person name="Nielsen J.C."/>
            <person name="Grijseels S."/>
            <person name="Prigent S."/>
            <person name="Ji B."/>
            <person name="Dainat J."/>
            <person name="Nielsen K.F."/>
            <person name="Frisvad J.C."/>
            <person name="Workman M."/>
            <person name="Nielsen J."/>
        </authorList>
    </citation>
    <scope>NUCLEOTIDE SEQUENCE [LARGE SCALE GENOMIC DNA]</scope>
    <source>
        <strain evidence="2">IBT 24891</strain>
    </source>
</reference>
<sequence length="145" mass="16520">MFFFGKGIHSVIESARPWLEKSPLKEAIWLYPQEYWTSTAPSHDNLPHGLRAICDNVNETQHGIYSRAIRMLENSAAVDERMTLAWAIEVGDAFVTKVQEQESVALLIYICWGALIGSSKDLWWTRLAGQMIFDQIDVIDDALYS</sequence>
<evidence type="ECO:0000313" key="1">
    <source>
        <dbReference type="EMBL" id="OQE26407.1"/>
    </source>
</evidence>
<protein>
    <submittedName>
        <fullName evidence="1">Uncharacterized protein</fullName>
    </submittedName>
</protein>
<evidence type="ECO:0000313" key="2">
    <source>
        <dbReference type="Proteomes" id="UP000191285"/>
    </source>
</evidence>
<accession>A0A1V6TJA3</accession>
<dbReference type="AlphaFoldDB" id="A0A1V6TJA3"/>
<dbReference type="EMBL" id="MLKD01000005">
    <property type="protein sequence ID" value="OQE26407.1"/>
    <property type="molecule type" value="Genomic_DNA"/>
</dbReference>
<keyword evidence="2" id="KW-1185">Reference proteome</keyword>
<name>A0A1V6TJA3_9EURO</name>
<gene>
    <name evidence="1" type="ORF">PENSTE_c005G04124</name>
</gene>
<organism evidence="1 2">
    <name type="scientific">Penicillium steckii</name>
    <dbReference type="NCBI Taxonomy" id="303698"/>
    <lineage>
        <taxon>Eukaryota</taxon>
        <taxon>Fungi</taxon>
        <taxon>Dikarya</taxon>
        <taxon>Ascomycota</taxon>
        <taxon>Pezizomycotina</taxon>
        <taxon>Eurotiomycetes</taxon>
        <taxon>Eurotiomycetidae</taxon>
        <taxon>Eurotiales</taxon>
        <taxon>Aspergillaceae</taxon>
        <taxon>Penicillium</taxon>
    </lineage>
</organism>
<dbReference type="OrthoDB" id="10254221at2759"/>
<proteinExistence type="predicted"/>
<dbReference type="STRING" id="303698.A0A1V6TJA3"/>
<dbReference type="Proteomes" id="UP000191285">
    <property type="component" value="Unassembled WGS sequence"/>
</dbReference>
<comment type="caution">
    <text evidence="1">The sequence shown here is derived from an EMBL/GenBank/DDBJ whole genome shotgun (WGS) entry which is preliminary data.</text>
</comment>